<evidence type="ECO:0000313" key="4">
    <source>
        <dbReference type="EMBL" id="RIY36499.1"/>
    </source>
</evidence>
<dbReference type="GO" id="GO:0008173">
    <property type="term" value="F:RNA methyltransferase activity"/>
    <property type="evidence" value="ECO:0007669"/>
    <property type="project" value="InterPro"/>
</dbReference>
<proteinExistence type="predicted"/>
<keyword evidence="2 4" id="KW-0808">Transferase</keyword>
<dbReference type="SUPFAM" id="SSF75217">
    <property type="entry name" value="alpha/beta knot"/>
    <property type="match status" value="1"/>
</dbReference>
<dbReference type="SMART" id="SM00967">
    <property type="entry name" value="SpoU_sub_bind"/>
    <property type="match status" value="1"/>
</dbReference>
<sequence length="247" mass="27003">MMDKDYQIFGIRAVIEAITAGKTVDKVFVQKGLKGSLFQELQVLLQKEQIMISYVPIEKLNRLTKKNHQGVVANVSPVEYHDFENLVINTIESGVTPLFLVLDHLSDVRNFGAIIRTAECTGVSGIIIPKRGSVSVTADTVKTSAGAVFKVPICKVDNLRDAIYYLQGSGIKTVVATEKTDQQIYDVTMTEPLAIIMGAEDVGVSPALLKLSDEKAKLPMLGDISSLNVSVACGVFLYEVVRQRLTK</sequence>
<dbReference type="InterPro" id="IPR013123">
    <property type="entry name" value="SpoU_subst-bd"/>
</dbReference>
<feature type="domain" description="RNA 2-O ribose methyltransferase substrate binding" evidence="3">
    <location>
        <begin position="7"/>
        <end position="81"/>
    </location>
</feature>
<dbReference type="CDD" id="cd18103">
    <property type="entry name" value="SpoU-like_RlmB"/>
    <property type="match status" value="1"/>
</dbReference>
<evidence type="ECO:0000256" key="1">
    <source>
        <dbReference type="ARBA" id="ARBA00022603"/>
    </source>
</evidence>
<dbReference type="GO" id="GO:0005829">
    <property type="term" value="C:cytosol"/>
    <property type="evidence" value="ECO:0007669"/>
    <property type="project" value="TreeGrafter"/>
</dbReference>
<dbReference type="InterPro" id="IPR029026">
    <property type="entry name" value="tRNA_m1G_MTases_N"/>
</dbReference>
<dbReference type="GO" id="GO:0032259">
    <property type="term" value="P:methylation"/>
    <property type="evidence" value="ECO:0007669"/>
    <property type="project" value="UniProtKB-KW"/>
</dbReference>
<dbReference type="Gene3D" id="3.40.1280.10">
    <property type="match status" value="1"/>
</dbReference>
<dbReference type="InterPro" id="IPR029028">
    <property type="entry name" value="Alpha/beta_knot_MTases"/>
</dbReference>
<comment type="caution">
    <text evidence="4">The sequence shown here is derived from an EMBL/GenBank/DDBJ whole genome shotgun (WGS) entry which is preliminary data.</text>
</comment>
<dbReference type="PANTHER" id="PTHR46429">
    <property type="entry name" value="23S RRNA (GUANOSINE-2'-O-)-METHYLTRANSFERASE RLMB"/>
    <property type="match status" value="1"/>
</dbReference>
<reference evidence="4 5" key="1">
    <citation type="submission" date="2017-08" db="EMBL/GenBank/DDBJ databases">
        <title>Capnocytophaga canis 17-158 assembly.</title>
        <authorList>
            <person name="Gulvik C.A."/>
        </authorList>
    </citation>
    <scope>NUCLEOTIDE SEQUENCE [LARGE SCALE GENOMIC DNA]</scope>
    <source>
        <strain evidence="4 5">17-158</strain>
    </source>
</reference>
<organism evidence="4 5">
    <name type="scientific">Capnocytophaga canis</name>
    <dbReference type="NCBI Taxonomy" id="1848903"/>
    <lineage>
        <taxon>Bacteria</taxon>
        <taxon>Pseudomonadati</taxon>
        <taxon>Bacteroidota</taxon>
        <taxon>Flavobacteriia</taxon>
        <taxon>Flavobacteriales</taxon>
        <taxon>Flavobacteriaceae</taxon>
        <taxon>Capnocytophaga</taxon>
    </lineage>
</organism>
<keyword evidence="1 4" id="KW-0489">Methyltransferase</keyword>
<protein>
    <submittedName>
        <fullName evidence="4">23S rRNA (Guanosine(2251)-2'-O)-methyltransferase RlmB</fullName>
    </submittedName>
</protein>
<evidence type="ECO:0000259" key="3">
    <source>
        <dbReference type="SMART" id="SM00967"/>
    </source>
</evidence>
<dbReference type="NCBIfam" id="TIGR00186">
    <property type="entry name" value="rRNA_methyl_3"/>
    <property type="match status" value="1"/>
</dbReference>
<dbReference type="InterPro" id="IPR029064">
    <property type="entry name" value="Ribosomal_eL30-like_sf"/>
</dbReference>
<dbReference type="PANTHER" id="PTHR46429:SF1">
    <property type="entry name" value="23S RRNA (GUANOSINE-2'-O-)-METHYLTRANSFERASE RLMB"/>
    <property type="match status" value="1"/>
</dbReference>
<dbReference type="EMBL" id="NSDI01000005">
    <property type="protein sequence ID" value="RIY36499.1"/>
    <property type="molecule type" value="Genomic_DNA"/>
</dbReference>
<evidence type="ECO:0000313" key="5">
    <source>
        <dbReference type="Proteomes" id="UP000265497"/>
    </source>
</evidence>
<dbReference type="Gene3D" id="3.30.1330.30">
    <property type="match status" value="1"/>
</dbReference>
<gene>
    <name evidence="4" type="ORF">CKY20_05985</name>
</gene>
<dbReference type="SUPFAM" id="SSF55315">
    <property type="entry name" value="L30e-like"/>
    <property type="match status" value="1"/>
</dbReference>
<evidence type="ECO:0000256" key="2">
    <source>
        <dbReference type="ARBA" id="ARBA00022679"/>
    </source>
</evidence>
<dbReference type="InterPro" id="IPR004441">
    <property type="entry name" value="rRNA_MeTrfase_TrmH"/>
</dbReference>
<dbReference type="AlphaFoldDB" id="A0A3A1YGX0"/>
<name>A0A3A1YGX0_9FLAO</name>
<accession>A0A3A1YGX0</accession>
<dbReference type="Proteomes" id="UP000265497">
    <property type="component" value="Unassembled WGS sequence"/>
</dbReference>
<dbReference type="InterPro" id="IPR001537">
    <property type="entry name" value="SpoU_MeTrfase"/>
</dbReference>
<dbReference type="Pfam" id="PF08032">
    <property type="entry name" value="SpoU_sub_bind"/>
    <property type="match status" value="1"/>
</dbReference>
<dbReference type="Pfam" id="PF00588">
    <property type="entry name" value="SpoU_methylase"/>
    <property type="match status" value="1"/>
</dbReference>
<dbReference type="GO" id="GO:0006396">
    <property type="term" value="P:RNA processing"/>
    <property type="evidence" value="ECO:0007669"/>
    <property type="project" value="InterPro"/>
</dbReference>
<dbReference type="GO" id="GO:0003723">
    <property type="term" value="F:RNA binding"/>
    <property type="evidence" value="ECO:0007669"/>
    <property type="project" value="InterPro"/>
</dbReference>